<dbReference type="Gene3D" id="3.10.450.50">
    <property type="match status" value="1"/>
</dbReference>
<dbReference type="EMBL" id="ML992502">
    <property type="protein sequence ID" value="KAF2226569.1"/>
    <property type="molecule type" value="Genomic_DNA"/>
</dbReference>
<gene>
    <name evidence="2" type="ORF">BDZ85DRAFT_256383</name>
</gene>
<dbReference type="SUPFAM" id="SSF54427">
    <property type="entry name" value="NTF2-like"/>
    <property type="match status" value="1"/>
</dbReference>
<proteinExistence type="predicted"/>
<keyword evidence="3" id="KW-1185">Reference proteome</keyword>
<dbReference type="InterPro" id="IPR032710">
    <property type="entry name" value="NTF2-like_dom_sf"/>
</dbReference>
<reference evidence="3" key="1">
    <citation type="journal article" date="2020" name="Stud. Mycol.">
        <title>101 Dothideomycetes genomes: A test case for predicting lifestyles and emergence of pathogens.</title>
        <authorList>
            <person name="Haridas S."/>
            <person name="Albert R."/>
            <person name="Binder M."/>
            <person name="Bloem J."/>
            <person name="LaButti K."/>
            <person name="Salamov A."/>
            <person name="Andreopoulos B."/>
            <person name="Baker S."/>
            <person name="Barry K."/>
            <person name="Bills G."/>
            <person name="Bluhm B."/>
            <person name="Cannon C."/>
            <person name="Castanera R."/>
            <person name="Culley D."/>
            <person name="Daum C."/>
            <person name="Ezra D."/>
            <person name="Gonzalez J."/>
            <person name="Henrissat B."/>
            <person name="Kuo A."/>
            <person name="Liang C."/>
            <person name="Lipzen A."/>
            <person name="Lutzoni F."/>
            <person name="Magnuson J."/>
            <person name="Mondo S."/>
            <person name="Nolan M."/>
            <person name="Ohm R."/>
            <person name="Pangilinan J."/>
            <person name="Park H.-J."/>
            <person name="Ramirez L."/>
            <person name="Alfaro M."/>
            <person name="Sun H."/>
            <person name="Tritt A."/>
            <person name="Yoshinaga Y."/>
            <person name="Zwiers L.-H."/>
            <person name="Turgeon B."/>
            <person name="Goodwin S."/>
            <person name="Spatafora J."/>
            <person name="Crous P."/>
            <person name="Grigoriev I."/>
        </authorList>
    </citation>
    <scope>NUCLEOTIDE SEQUENCE [LARGE SCALE GENOMIC DNA]</scope>
    <source>
        <strain evidence="3">CECT 20119</strain>
    </source>
</reference>
<feature type="region of interest" description="Disordered" evidence="1">
    <location>
        <begin position="317"/>
        <end position="424"/>
    </location>
</feature>
<evidence type="ECO:0000256" key="1">
    <source>
        <dbReference type="SAM" id="MobiDB-lite"/>
    </source>
</evidence>
<evidence type="ECO:0000313" key="2">
    <source>
        <dbReference type="EMBL" id="KAF2226569.1"/>
    </source>
</evidence>
<protein>
    <submittedName>
        <fullName evidence="2">Uncharacterized protein</fullName>
    </submittedName>
</protein>
<feature type="compositionally biased region" description="Basic and acidic residues" evidence="1">
    <location>
        <begin position="258"/>
        <end position="285"/>
    </location>
</feature>
<organism evidence="2 3">
    <name type="scientific">Elsinoe ampelina</name>
    <dbReference type="NCBI Taxonomy" id="302913"/>
    <lineage>
        <taxon>Eukaryota</taxon>
        <taxon>Fungi</taxon>
        <taxon>Dikarya</taxon>
        <taxon>Ascomycota</taxon>
        <taxon>Pezizomycotina</taxon>
        <taxon>Dothideomycetes</taxon>
        <taxon>Dothideomycetidae</taxon>
        <taxon>Myriangiales</taxon>
        <taxon>Elsinoaceae</taxon>
        <taxon>Elsinoe</taxon>
    </lineage>
</organism>
<accession>A0A6A6GLW5</accession>
<dbReference type="Proteomes" id="UP000799538">
    <property type="component" value="Unassembled WGS sequence"/>
</dbReference>
<feature type="region of interest" description="Disordered" evidence="1">
    <location>
        <begin position="185"/>
        <end position="288"/>
    </location>
</feature>
<feature type="compositionally biased region" description="Polar residues" evidence="1">
    <location>
        <begin position="374"/>
        <end position="383"/>
    </location>
</feature>
<dbReference type="AlphaFoldDB" id="A0A6A6GLW5"/>
<sequence length="509" mass="55866">MASIYQSFLRAPRIEQLAANASIHYITTTTTILKPDAIIKHLEVQSRAVEKKEEKILNVTEASNGLCIETETVLQFRNGGGVILPGMDINMLADMTVVCPMVHVVTLDSDGKIAQIRLYWDQATLLKQVEAIGKTGRNWPIRDGKAQVKLVQDSIKTPGQAAAGAQSDIALRTTSGRVEEDYTKRLFATAEEPERSRSTSGVAPRESAKPGQRQWGELFVSEQTAGDAVSDIGSPNVRSPYQPVLKAGAGKNYTSNRLFDEKDGTQRERSPERKHVDPNRYDHFEFGAGDEVPSKLNKALGLAGKKQTSNWDFEDFATPAKHVPKPQKEHERHFGYGIDDDDNTPHKRNPTHLPRPDAKTNFEMTEDISPQKGPLSTKTNINTSRRHDDYDPQFQMKNASSPAGENAPKPKSNTNAPLKPRDDMRSNWSLAEMGSDDAPGVQNKKIYKTAGDGMGGRAGTRFWDVSADDAPANYGGKGGQKQVYKTAGNGMGGRKGHGLEWSIGDPDAM</sequence>
<feature type="region of interest" description="Disordered" evidence="1">
    <location>
        <begin position="472"/>
        <end position="509"/>
    </location>
</feature>
<name>A0A6A6GLW5_9PEZI</name>
<evidence type="ECO:0000313" key="3">
    <source>
        <dbReference type="Proteomes" id="UP000799538"/>
    </source>
</evidence>
<dbReference type="OrthoDB" id="1162399at2759"/>